<reference evidence="1" key="1">
    <citation type="journal article" date="2020" name="Nature">
        <title>Giant virus diversity and host interactions through global metagenomics.</title>
        <authorList>
            <person name="Schulz F."/>
            <person name="Roux S."/>
            <person name="Paez-Espino D."/>
            <person name="Jungbluth S."/>
            <person name="Walsh D.A."/>
            <person name="Denef V.J."/>
            <person name="McMahon K.D."/>
            <person name="Konstantinidis K.T."/>
            <person name="Eloe-Fadrosh E.A."/>
            <person name="Kyrpides N.C."/>
            <person name="Woyke T."/>
        </authorList>
    </citation>
    <scope>NUCLEOTIDE SEQUENCE</scope>
    <source>
        <strain evidence="1">GVMAG-M-3300023174-207</strain>
    </source>
</reference>
<accession>A0A6C0DLX8</accession>
<protein>
    <submittedName>
        <fullName evidence="1">Uncharacterized protein</fullName>
    </submittedName>
</protein>
<sequence length="255" mass="30066">MNRLLLLVVILIFLLWLNKTETFGFNKPYFMSREETIKYFIDDRDNYVGDLSDLDIIALKSTSKQDYINKIVSDARDFTNEEKKRLIKACAKADKFLYNYTNIPQINSKKIANMDWVLSKTHGKWYEAGYPHTRENIIFITDEVISHPELTRIMIHEKIHVFERLYPEEIEEWMKVNGFQKHSHLKDYPLARSNPDVNGVVYKSKEGCLTLAQFKNKNPSGIDDATYPCGRDWKYEHPYETLAYTIDYDYAGESF</sequence>
<organism evidence="1">
    <name type="scientific">viral metagenome</name>
    <dbReference type="NCBI Taxonomy" id="1070528"/>
    <lineage>
        <taxon>unclassified sequences</taxon>
        <taxon>metagenomes</taxon>
        <taxon>organismal metagenomes</taxon>
    </lineage>
</organism>
<dbReference type="EMBL" id="MN739627">
    <property type="protein sequence ID" value="QHT16859.1"/>
    <property type="molecule type" value="Genomic_DNA"/>
</dbReference>
<evidence type="ECO:0000313" key="1">
    <source>
        <dbReference type="EMBL" id="QHT16859.1"/>
    </source>
</evidence>
<name>A0A6C0DLX8_9ZZZZ</name>
<proteinExistence type="predicted"/>
<dbReference type="AlphaFoldDB" id="A0A6C0DLX8"/>